<organism evidence="2 3">
    <name type="scientific">Oryza sativa subsp. japonica</name>
    <name type="common">Rice</name>
    <dbReference type="NCBI Taxonomy" id="39947"/>
    <lineage>
        <taxon>Eukaryota</taxon>
        <taxon>Viridiplantae</taxon>
        <taxon>Streptophyta</taxon>
        <taxon>Embryophyta</taxon>
        <taxon>Tracheophyta</taxon>
        <taxon>Spermatophyta</taxon>
        <taxon>Magnoliopsida</taxon>
        <taxon>Liliopsida</taxon>
        <taxon>Poales</taxon>
        <taxon>Poaceae</taxon>
        <taxon>BOP clade</taxon>
        <taxon>Oryzoideae</taxon>
        <taxon>Oryzeae</taxon>
        <taxon>Oryzinae</taxon>
        <taxon>Oryza</taxon>
        <taxon>Oryza sativa</taxon>
    </lineage>
</organism>
<feature type="compositionally biased region" description="Gly residues" evidence="1">
    <location>
        <begin position="24"/>
        <end position="34"/>
    </location>
</feature>
<evidence type="ECO:0000256" key="1">
    <source>
        <dbReference type="SAM" id="MobiDB-lite"/>
    </source>
</evidence>
<sequence length="184" mass="19638">MTAATETALPSQVSPLSPSLLDPVGGGEGGGGGVAPSLPNPAGGKGYDNEMTLANIVDHLVVLGPEVSKDMLLFLRTCCVMSLGTDFTAITVHVVIVVTEVIKFKGNKNRHCDQNYRWDGRLVTPAIAHTLLQAIDGDMVCLMGDWEDEANNNLAAWEPCPRVPKESFVSSATNDLITMLLFKD</sequence>
<dbReference type="Proteomes" id="UP000000763">
    <property type="component" value="Chromosome 8"/>
</dbReference>
<proteinExistence type="predicted"/>
<protein>
    <submittedName>
        <fullName evidence="2">Uncharacterized protein</fullName>
    </submittedName>
</protein>
<name>Q6ZA71_ORYSJ</name>
<accession>Q6ZA71</accession>
<dbReference type="AlphaFoldDB" id="Q6ZA71"/>
<reference evidence="3" key="2">
    <citation type="journal article" date="2008" name="Nucleic Acids Res.">
        <title>The rice annotation project database (RAP-DB): 2008 update.</title>
        <authorList>
            <consortium name="The rice annotation project (RAP)"/>
        </authorList>
    </citation>
    <scope>GENOME REANNOTATION</scope>
    <source>
        <strain evidence="3">cv. Nipponbare</strain>
    </source>
</reference>
<gene>
    <name evidence="2" type="primary">P0433E10.17</name>
</gene>
<dbReference type="EMBL" id="AP004667">
    <property type="protein sequence ID" value="BAC98581.1"/>
    <property type="molecule type" value="Genomic_DNA"/>
</dbReference>
<feature type="region of interest" description="Disordered" evidence="1">
    <location>
        <begin position="1"/>
        <end position="42"/>
    </location>
</feature>
<reference evidence="3" key="1">
    <citation type="journal article" date="2005" name="Nature">
        <title>The map-based sequence of the rice genome.</title>
        <authorList>
            <consortium name="International rice genome sequencing project (IRGSP)"/>
            <person name="Matsumoto T."/>
            <person name="Wu J."/>
            <person name="Kanamori H."/>
            <person name="Katayose Y."/>
            <person name="Fujisawa M."/>
            <person name="Namiki N."/>
            <person name="Mizuno H."/>
            <person name="Yamamoto K."/>
            <person name="Antonio B.A."/>
            <person name="Baba T."/>
            <person name="Sakata K."/>
            <person name="Nagamura Y."/>
            <person name="Aoki H."/>
            <person name="Arikawa K."/>
            <person name="Arita K."/>
            <person name="Bito T."/>
            <person name="Chiden Y."/>
            <person name="Fujitsuka N."/>
            <person name="Fukunaka R."/>
            <person name="Hamada M."/>
            <person name="Harada C."/>
            <person name="Hayashi A."/>
            <person name="Hijishita S."/>
            <person name="Honda M."/>
            <person name="Hosokawa S."/>
            <person name="Ichikawa Y."/>
            <person name="Idonuma A."/>
            <person name="Iijima M."/>
            <person name="Ikeda M."/>
            <person name="Ikeno M."/>
            <person name="Ito K."/>
            <person name="Ito S."/>
            <person name="Ito T."/>
            <person name="Ito Y."/>
            <person name="Ito Y."/>
            <person name="Iwabuchi A."/>
            <person name="Kamiya K."/>
            <person name="Karasawa W."/>
            <person name="Kurita K."/>
            <person name="Katagiri S."/>
            <person name="Kikuta A."/>
            <person name="Kobayashi H."/>
            <person name="Kobayashi N."/>
            <person name="Machita K."/>
            <person name="Maehara T."/>
            <person name="Masukawa M."/>
            <person name="Mizubayashi T."/>
            <person name="Mukai Y."/>
            <person name="Nagasaki H."/>
            <person name="Nagata Y."/>
            <person name="Naito S."/>
            <person name="Nakashima M."/>
            <person name="Nakama Y."/>
            <person name="Nakamichi Y."/>
            <person name="Nakamura M."/>
            <person name="Meguro A."/>
            <person name="Negishi M."/>
            <person name="Ohta I."/>
            <person name="Ohta T."/>
            <person name="Okamoto M."/>
            <person name="Ono N."/>
            <person name="Saji S."/>
            <person name="Sakaguchi M."/>
            <person name="Sakai K."/>
            <person name="Shibata M."/>
            <person name="Shimokawa T."/>
            <person name="Song J."/>
            <person name="Takazaki Y."/>
            <person name="Terasawa K."/>
            <person name="Tsugane M."/>
            <person name="Tsuji K."/>
            <person name="Ueda S."/>
            <person name="Waki K."/>
            <person name="Yamagata H."/>
            <person name="Yamamoto M."/>
            <person name="Yamamoto S."/>
            <person name="Yamane H."/>
            <person name="Yoshiki S."/>
            <person name="Yoshihara R."/>
            <person name="Yukawa K."/>
            <person name="Zhong H."/>
            <person name="Yano M."/>
            <person name="Yuan Q."/>
            <person name="Ouyang S."/>
            <person name="Liu J."/>
            <person name="Jones K.M."/>
            <person name="Gansberger K."/>
            <person name="Moffat K."/>
            <person name="Hill J."/>
            <person name="Bera J."/>
            <person name="Fadrosh D."/>
            <person name="Jin S."/>
            <person name="Johri S."/>
            <person name="Kim M."/>
            <person name="Overton L."/>
            <person name="Reardon M."/>
            <person name="Tsitrin T."/>
            <person name="Vuong H."/>
            <person name="Weaver B."/>
            <person name="Ciecko A."/>
            <person name="Tallon L."/>
            <person name="Jackson J."/>
            <person name="Pai G."/>
            <person name="Aken S.V."/>
            <person name="Utterback T."/>
            <person name="Reidmuller S."/>
            <person name="Feldblyum T."/>
            <person name="Hsiao J."/>
            <person name="Zismann V."/>
            <person name="Iobst S."/>
            <person name="de Vazeille A.R."/>
            <person name="Buell C.R."/>
            <person name="Ying K."/>
            <person name="Li Y."/>
            <person name="Lu T."/>
            <person name="Huang Y."/>
            <person name="Zhao Q."/>
            <person name="Feng Q."/>
            <person name="Zhang L."/>
            <person name="Zhu J."/>
            <person name="Weng Q."/>
            <person name="Mu J."/>
            <person name="Lu Y."/>
            <person name="Fan D."/>
            <person name="Liu Y."/>
            <person name="Guan J."/>
            <person name="Zhang Y."/>
            <person name="Yu S."/>
            <person name="Liu X."/>
            <person name="Zhang Y."/>
            <person name="Hong G."/>
            <person name="Han B."/>
            <person name="Choisne N."/>
            <person name="Demange N."/>
            <person name="Orjeda G."/>
            <person name="Samain S."/>
            <person name="Cattolico L."/>
            <person name="Pelletier E."/>
            <person name="Couloux A."/>
            <person name="Segurens B."/>
            <person name="Wincker P."/>
            <person name="D'Hont A."/>
            <person name="Scarpelli C."/>
            <person name="Weissenbach J."/>
            <person name="Salanoubat M."/>
            <person name="Quetier F."/>
            <person name="Yu Y."/>
            <person name="Kim H.R."/>
            <person name="Rambo T."/>
            <person name="Currie J."/>
            <person name="Collura K."/>
            <person name="Luo M."/>
            <person name="Yang T."/>
            <person name="Ammiraju J.S.S."/>
            <person name="Engler F."/>
            <person name="Soderlund C."/>
            <person name="Wing R.A."/>
            <person name="Palmer L.E."/>
            <person name="de la Bastide M."/>
            <person name="Spiegel L."/>
            <person name="Nascimento L."/>
            <person name="Zutavern T."/>
            <person name="O'Shaughnessy A."/>
            <person name="Dike S."/>
            <person name="Dedhia N."/>
            <person name="Preston R."/>
            <person name="Balija V."/>
            <person name="McCombie W.R."/>
            <person name="Chow T."/>
            <person name="Chen H."/>
            <person name="Chung M."/>
            <person name="Chen C."/>
            <person name="Shaw J."/>
            <person name="Wu H."/>
            <person name="Hsiao K."/>
            <person name="Chao Y."/>
            <person name="Chu M."/>
            <person name="Cheng C."/>
            <person name="Hour A."/>
            <person name="Lee P."/>
            <person name="Lin S."/>
            <person name="Lin Y."/>
            <person name="Liou J."/>
            <person name="Liu S."/>
            <person name="Hsing Y."/>
            <person name="Raghuvanshi S."/>
            <person name="Mohanty A."/>
            <person name="Bharti A.K."/>
            <person name="Gaur A."/>
            <person name="Gupta V."/>
            <person name="Kumar D."/>
            <person name="Ravi V."/>
            <person name="Vij S."/>
            <person name="Kapur A."/>
            <person name="Khurana P."/>
            <person name="Khurana P."/>
            <person name="Khurana J.P."/>
            <person name="Tyagi A.K."/>
            <person name="Gaikwad K."/>
            <person name="Singh A."/>
            <person name="Dalal V."/>
            <person name="Srivastava S."/>
            <person name="Dixit A."/>
            <person name="Pal A.K."/>
            <person name="Ghazi I.A."/>
            <person name="Yadav M."/>
            <person name="Pandit A."/>
            <person name="Bhargava A."/>
            <person name="Sureshbabu K."/>
            <person name="Batra K."/>
            <person name="Sharma T.R."/>
            <person name="Mohapatra T."/>
            <person name="Singh N.K."/>
            <person name="Messing J."/>
            <person name="Nelson A.B."/>
            <person name="Fuks G."/>
            <person name="Kavchok S."/>
            <person name="Keizer G."/>
            <person name="Linton E."/>
            <person name="Llaca V."/>
            <person name="Song R."/>
            <person name="Tanyolac B."/>
            <person name="Young S."/>
            <person name="Ho-Il K."/>
            <person name="Hahn J.H."/>
            <person name="Sangsakoo G."/>
            <person name="Vanavichit A."/>
            <person name="de Mattos Luiz.A.T."/>
            <person name="Zimmer P.D."/>
            <person name="Malone G."/>
            <person name="Dellagostin O."/>
            <person name="de Oliveira A.C."/>
            <person name="Bevan M."/>
            <person name="Bancroft I."/>
            <person name="Minx P."/>
            <person name="Cordum H."/>
            <person name="Wilson R."/>
            <person name="Cheng Z."/>
            <person name="Jin W."/>
            <person name="Jiang J."/>
            <person name="Leong S.A."/>
            <person name="Iwama H."/>
            <person name="Gojobori T."/>
            <person name="Itoh T."/>
            <person name="Niimura Y."/>
            <person name="Fujii Y."/>
            <person name="Habara T."/>
            <person name="Sakai H."/>
            <person name="Sato Y."/>
            <person name="Wilson G."/>
            <person name="Kumar K."/>
            <person name="McCouch S."/>
            <person name="Juretic N."/>
            <person name="Hoen D."/>
            <person name="Wright S."/>
            <person name="Bruskiewich R."/>
            <person name="Bureau T."/>
            <person name="Miyao A."/>
            <person name="Hirochika H."/>
            <person name="Nishikawa T."/>
            <person name="Kadowaki K."/>
            <person name="Sugiura M."/>
            <person name="Burr B."/>
            <person name="Sasaki T."/>
        </authorList>
    </citation>
    <scope>NUCLEOTIDE SEQUENCE [LARGE SCALE GENOMIC DNA]</scope>
    <source>
        <strain evidence="3">cv. Nipponbare</strain>
    </source>
</reference>
<evidence type="ECO:0000313" key="3">
    <source>
        <dbReference type="Proteomes" id="UP000000763"/>
    </source>
</evidence>
<evidence type="ECO:0000313" key="2">
    <source>
        <dbReference type="EMBL" id="BAC98581.1"/>
    </source>
</evidence>
<feature type="compositionally biased region" description="Low complexity" evidence="1">
    <location>
        <begin position="9"/>
        <end position="23"/>
    </location>
</feature>